<name>A0ABU9UBI9_9SPIR</name>
<accession>A0ABU9UBI9</accession>
<dbReference type="PANTHER" id="PTHR11236:SF50">
    <property type="entry name" value="AMINODEOXYCHORISMATE SYNTHASE COMPONENT 1"/>
    <property type="match status" value="1"/>
</dbReference>
<organism evidence="2 3">
    <name type="scientific">Rarispira pelagica</name>
    <dbReference type="NCBI Taxonomy" id="3141764"/>
    <lineage>
        <taxon>Bacteria</taxon>
        <taxon>Pseudomonadati</taxon>
        <taxon>Spirochaetota</taxon>
        <taxon>Spirochaetia</taxon>
        <taxon>Winmispirales</taxon>
        <taxon>Winmispiraceae</taxon>
        <taxon>Rarispira</taxon>
    </lineage>
</organism>
<sequence length="370" mass="42012">MKAVFYDYRTDNWIFLSSPLMCFYVYKTTEIEEILREVEDYVQKGYFAAGYVAYEAAKAFDSAMHCHNSYTEMPLAAFCIFSEIHRENLAKPEAGTGVFDVIYDIGRSQYLDAFKRIKDYIQQGDTYQINYTMRLSGKVLGSPYGLFCRIVSDMGRAVPPYCAFFDMKEMAVLSFSPELFFEKHGEVLVCKPMKGTQERSYDTKTDIGFAKKLYLSQKDRAENIMITDMIRNDMGRIADKGTVTVPALFSIQALPYAYQMISTVKCRTSASFYEILKAMFPCASITGAPKIRSMQIIAELENSPRGIYTGSMCLLTPDYIQCNVAIRTMSIIDNQFLYGTGGGIVWDSDPASEYGEALLKASFLEQYRLD</sequence>
<dbReference type="InterPro" id="IPR019999">
    <property type="entry name" value="Anth_synth_I-like"/>
</dbReference>
<dbReference type="Pfam" id="PF00425">
    <property type="entry name" value="Chorismate_bind"/>
    <property type="match status" value="1"/>
</dbReference>
<dbReference type="Gene3D" id="3.60.120.10">
    <property type="entry name" value="Anthranilate synthase"/>
    <property type="match status" value="1"/>
</dbReference>
<reference evidence="2 3" key="1">
    <citation type="submission" date="2024-03" db="EMBL/GenBank/DDBJ databases">
        <title>Ignisphaera cupida sp. nov., a hyperthermophilic hydrolytic archaeon from a hot spring of Kamchatka, and proposal of Ignisphaeraceae fam. nov.</title>
        <authorList>
            <person name="Podosokorskaya O.A."/>
            <person name="Elcheninov A.G."/>
            <person name="Maltseva A.I."/>
            <person name="Zayulina K.S."/>
            <person name="Novikov A."/>
            <person name="Merkel A.Y."/>
        </authorList>
    </citation>
    <scope>NUCLEOTIDE SEQUENCE [LARGE SCALE GENOMIC DNA]</scope>
    <source>
        <strain evidence="2 3">38H-sp</strain>
    </source>
</reference>
<feature type="domain" description="Chorismate-utilising enzyme C-terminal" evidence="1">
    <location>
        <begin position="108"/>
        <end position="360"/>
    </location>
</feature>
<dbReference type="Proteomes" id="UP001466331">
    <property type="component" value="Unassembled WGS sequence"/>
</dbReference>
<comment type="caution">
    <text evidence="2">The sequence shown here is derived from an EMBL/GenBank/DDBJ whole genome shotgun (WGS) entry which is preliminary data.</text>
</comment>
<evidence type="ECO:0000313" key="2">
    <source>
        <dbReference type="EMBL" id="MEM5948037.1"/>
    </source>
</evidence>
<dbReference type="InterPro" id="IPR005801">
    <property type="entry name" value="ADC_synthase"/>
</dbReference>
<dbReference type="PANTHER" id="PTHR11236">
    <property type="entry name" value="AMINOBENZOATE/ANTHRANILATE SYNTHASE"/>
    <property type="match status" value="1"/>
</dbReference>
<evidence type="ECO:0000313" key="3">
    <source>
        <dbReference type="Proteomes" id="UP001466331"/>
    </source>
</evidence>
<gene>
    <name evidence="2" type="ORF">WKV44_05735</name>
</gene>
<protein>
    <submittedName>
        <fullName evidence="2">Chorismate-binding protein</fullName>
    </submittedName>
</protein>
<dbReference type="EMBL" id="JBCHKQ010000002">
    <property type="protein sequence ID" value="MEM5948037.1"/>
    <property type="molecule type" value="Genomic_DNA"/>
</dbReference>
<proteinExistence type="predicted"/>
<dbReference type="SUPFAM" id="SSF56322">
    <property type="entry name" value="ADC synthase"/>
    <property type="match status" value="1"/>
</dbReference>
<dbReference type="InterPro" id="IPR015890">
    <property type="entry name" value="Chorismate_C"/>
</dbReference>
<evidence type="ECO:0000259" key="1">
    <source>
        <dbReference type="Pfam" id="PF00425"/>
    </source>
</evidence>
<dbReference type="RefSeq" id="WP_420069483.1">
    <property type="nucleotide sequence ID" value="NZ_JBCHKQ010000002.1"/>
</dbReference>
<dbReference type="PRINTS" id="PR00095">
    <property type="entry name" value="ANTSNTHASEI"/>
</dbReference>
<keyword evidence="3" id="KW-1185">Reference proteome</keyword>